<evidence type="ECO:0000256" key="1">
    <source>
        <dbReference type="SAM" id="Phobius"/>
    </source>
</evidence>
<feature type="transmembrane region" description="Helical" evidence="1">
    <location>
        <begin position="49"/>
        <end position="71"/>
    </location>
</feature>
<dbReference type="Pfam" id="PF17353">
    <property type="entry name" value="DUF5381"/>
    <property type="match status" value="1"/>
</dbReference>
<gene>
    <name evidence="2" type="ORF">P5G62_028460</name>
</gene>
<evidence type="ECO:0000313" key="2">
    <source>
        <dbReference type="EMBL" id="MFB3171028.1"/>
    </source>
</evidence>
<keyword evidence="1" id="KW-1133">Transmembrane helix</keyword>
<keyword evidence="1" id="KW-0472">Membrane</keyword>
<dbReference type="RefSeq" id="WP_306075173.1">
    <property type="nucleotide sequence ID" value="NZ_JAROBZ020000004.1"/>
</dbReference>
<comment type="caution">
    <text evidence="2">The sequence shown here is derived from an EMBL/GenBank/DDBJ whole genome shotgun (WGS) entry which is preliminary data.</text>
</comment>
<name>A0ABV4Z248_9BACI</name>
<evidence type="ECO:0000313" key="3">
    <source>
        <dbReference type="Proteomes" id="UP001241748"/>
    </source>
</evidence>
<accession>A0ABV4Z248</accession>
<sequence length="165" mass="18635">MENNNIKITNEKVEVVYMPFWAGCMVFIGGLMTIASLFILFYIVPNSSIIRGFFGLIIGIIGTLFCGSILLKVLSVILTGKALFTVEDGNLKGRKKVIPIKEIQDIYWGGASLKYIKVKTLSNKKIKLSTYNLVSEQPVNHVIETYIIPHANPELKSNWEKRKQR</sequence>
<keyword evidence="3" id="KW-1185">Reference proteome</keyword>
<reference evidence="2 3" key="1">
    <citation type="submission" date="2024-05" db="EMBL/GenBank/DDBJ databases">
        <authorList>
            <person name="Venkateswaran K."/>
        </authorList>
    </citation>
    <scope>NUCLEOTIDE SEQUENCE [LARGE SCALE GENOMIC DNA]</scope>
    <source>
        <strain evidence="2 3">179-C4-2-HS</strain>
    </source>
</reference>
<protein>
    <submittedName>
        <fullName evidence="2">DUF5381 family protein</fullName>
    </submittedName>
</protein>
<proteinExistence type="predicted"/>
<dbReference type="Proteomes" id="UP001241748">
    <property type="component" value="Unassembled WGS sequence"/>
</dbReference>
<dbReference type="InterPro" id="IPR035324">
    <property type="entry name" value="DUF5381"/>
</dbReference>
<feature type="transmembrane region" description="Helical" evidence="1">
    <location>
        <begin position="20"/>
        <end position="43"/>
    </location>
</feature>
<organism evidence="2 3">
    <name type="scientific">Neobacillus driksii</name>
    <dbReference type="NCBI Taxonomy" id="3035913"/>
    <lineage>
        <taxon>Bacteria</taxon>
        <taxon>Bacillati</taxon>
        <taxon>Bacillota</taxon>
        <taxon>Bacilli</taxon>
        <taxon>Bacillales</taxon>
        <taxon>Bacillaceae</taxon>
        <taxon>Neobacillus</taxon>
    </lineage>
</organism>
<keyword evidence="1" id="KW-0812">Transmembrane</keyword>
<dbReference type="EMBL" id="JAROBZ020000004">
    <property type="protein sequence ID" value="MFB3171028.1"/>
    <property type="molecule type" value="Genomic_DNA"/>
</dbReference>